<evidence type="ECO:0000259" key="3">
    <source>
        <dbReference type="Pfam" id="PF13304"/>
    </source>
</evidence>
<dbReference type="InterPro" id="IPR027417">
    <property type="entry name" value="P-loop_NTPase"/>
</dbReference>
<dbReference type="PANTHER" id="PTHR32182">
    <property type="entry name" value="DNA REPLICATION AND REPAIR PROTEIN RECF"/>
    <property type="match status" value="1"/>
</dbReference>
<keyword evidence="1" id="KW-0227">DNA damage</keyword>
<comment type="caution">
    <text evidence="4">The sequence shown here is derived from an EMBL/GenBank/DDBJ whole genome shotgun (WGS) entry which is preliminary data.</text>
</comment>
<organism evidence="4 5">
    <name type="scientific">Sphaerimonospora cavernae</name>
    <dbReference type="NCBI Taxonomy" id="1740611"/>
    <lineage>
        <taxon>Bacteria</taxon>
        <taxon>Bacillati</taxon>
        <taxon>Actinomycetota</taxon>
        <taxon>Actinomycetes</taxon>
        <taxon>Streptosporangiales</taxon>
        <taxon>Streptosporangiaceae</taxon>
        <taxon>Sphaerimonospora</taxon>
    </lineage>
</organism>
<keyword evidence="5" id="KW-1185">Reference proteome</keyword>
<dbReference type="Proteomes" id="UP001589870">
    <property type="component" value="Unassembled WGS sequence"/>
</dbReference>
<protein>
    <submittedName>
        <fullName evidence="4">AAA family ATPase</fullName>
    </submittedName>
</protein>
<feature type="domain" description="ATPase AAA-type core" evidence="3">
    <location>
        <begin position="248"/>
        <end position="339"/>
    </location>
</feature>
<dbReference type="PIRSF" id="PIRSF029347">
    <property type="entry name" value="RecF"/>
    <property type="match status" value="1"/>
</dbReference>
<evidence type="ECO:0000259" key="2">
    <source>
        <dbReference type="Pfam" id="PF02463"/>
    </source>
</evidence>
<dbReference type="SUPFAM" id="SSF52540">
    <property type="entry name" value="P-loop containing nucleoside triphosphate hydrolases"/>
    <property type="match status" value="1"/>
</dbReference>
<feature type="domain" description="RecF/RecN/SMC N-terminal" evidence="2">
    <location>
        <begin position="1"/>
        <end position="44"/>
    </location>
</feature>
<accession>A0ABV6U230</accession>
<gene>
    <name evidence="4" type="ORF">ACFHYQ_09475</name>
</gene>
<dbReference type="EMBL" id="JBHMQT010000014">
    <property type="protein sequence ID" value="MFC0862523.1"/>
    <property type="molecule type" value="Genomic_DNA"/>
</dbReference>
<dbReference type="RefSeq" id="WP_394300723.1">
    <property type="nucleotide sequence ID" value="NZ_JBHMQT010000014.1"/>
</dbReference>
<dbReference type="Gene3D" id="3.40.50.300">
    <property type="entry name" value="P-loop containing nucleotide triphosphate hydrolases"/>
    <property type="match status" value="2"/>
</dbReference>
<name>A0ABV6U230_9ACTN</name>
<dbReference type="PANTHER" id="PTHR32182:SF22">
    <property type="entry name" value="ATP-DEPENDENT ENDONUCLEASE, OLD FAMILY-RELATED"/>
    <property type="match status" value="1"/>
</dbReference>
<dbReference type="InterPro" id="IPR003959">
    <property type="entry name" value="ATPase_AAA_core"/>
</dbReference>
<dbReference type="InterPro" id="IPR003395">
    <property type="entry name" value="RecF/RecN/SMC_N"/>
</dbReference>
<dbReference type="InterPro" id="IPR014555">
    <property type="entry name" value="RecF-like"/>
</dbReference>
<keyword evidence="1" id="KW-0742">SOS response</keyword>
<evidence type="ECO:0000313" key="4">
    <source>
        <dbReference type="EMBL" id="MFC0862523.1"/>
    </source>
</evidence>
<reference evidence="4 5" key="1">
    <citation type="submission" date="2024-09" db="EMBL/GenBank/DDBJ databases">
        <authorList>
            <person name="Sun Q."/>
            <person name="Mori K."/>
        </authorList>
    </citation>
    <scope>NUCLEOTIDE SEQUENCE [LARGE SCALE GENOMIC DNA]</scope>
    <source>
        <strain evidence="4 5">TBRC 1851</strain>
    </source>
</reference>
<dbReference type="Pfam" id="PF13304">
    <property type="entry name" value="AAA_21"/>
    <property type="match status" value="1"/>
</dbReference>
<evidence type="ECO:0000313" key="5">
    <source>
        <dbReference type="Proteomes" id="UP001589870"/>
    </source>
</evidence>
<proteinExistence type="predicted"/>
<evidence type="ECO:0000256" key="1">
    <source>
        <dbReference type="ARBA" id="ARBA00023236"/>
    </source>
</evidence>
<dbReference type="Pfam" id="PF02463">
    <property type="entry name" value="SMC_N"/>
    <property type="match status" value="1"/>
</dbReference>
<sequence>MITRIEIDGFKSFLDFQLDIPPFLLIVGRNGSGKSNLFDALRFMSDVVRNGVQDALLGQPRGVARDLFHRDETGQVADEMRIVIGMIAASPYGPLALRCGVRFRWENGAPAARYAAVWASELENVGWVDRWRTGDAVRETLRSSRDAYLADGNPDYVPFTAGPDSLLLSLLRGESATWPPLALDPAVMRTPAQAPDRRPLQTSGENLAAVLYRLLGEDRLWRVGVDLAAIIPGVSEIVSVFDSRRQEADFDVVFREGARTPPPLLSDGTLRAIALLTALHDKDSGSTLAIEEVENGLHPSRIGELVRRLRREVSDPSSDIFDPLTRQVLLTTHSPVLLSEFRTDFSGSVVFFDPVLRVSQGKAPSTVTVARPVAESGEKGTYVSPRQVRQVLSYVQQDTL</sequence>